<dbReference type="CDD" id="cd04301">
    <property type="entry name" value="NAT_SF"/>
    <property type="match status" value="1"/>
</dbReference>
<dbReference type="PANTHER" id="PTHR47237">
    <property type="entry name" value="SLL0310 PROTEIN"/>
    <property type="match status" value="1"/>
</dbReference>
<dbReference type="GO" id="GO:0016747">
    <property type="term" value="F:acyltransferase activity, transferring groups other than amino-acyl groups"/>
    <property type="evidence" value="ECO:0007669"/>
    <property type="project" value="InterPro"/>
</dbReference>
<evidence type="ECO:0000313" key="2">
    <source>
        <dbReference type="EMBL" id="KAF7187527.1"/>
    </source>
</evidence>
<dbReference type="Pfam" id="PF00583">
    <property type="entry name" value="Acetyltransf_1"/>
    <property type="match status" value="1"/>
</dbReference>
<accession>A0A8H6VEH5</accession>
<dbReference type="PROSITE" id="PS51186">
    <property type="entry name" value="GNAT"/>
    <property type="match status" value="1"/>
</dbReference>
<reference evidence="2" key="1">
    <citation type="submission" date="2020-04" db="EMBL/GenBank/DDBJ databases">
        <title>Draft genome resource of the tomato pathogen Pseudocercospora fuligena.</title>
        <authorList>
            <person name="Zaccaron A."/>
        </authorList>
    </citation>
    <scope>NUCLEOTIDE SEQUENCE</scope>
    <source>
        <strain evidence="2">PF001</strain>
    </source>
</reference>
<dbReference type="PANTHER" id="PTHR47237:SF1">
    <property type="entry name" value="SLL0310 PROTEIN"/>
    <property type="match status" value="1"/>
</dbReference>
<keyword evidence="3" id="KW-1185">Reference proteome</keyword>
<dbReference type="EMBL" id="JABCIY010000227">
    <property type="protein sequence ID" value="KAF7187527.1"/>
    <property type="molecule type" value="Genomic_DNA"/>
</dbReference>
<dbReference type="Gene3D" id="3.40.630.30">
    <property type="match status" value="1"/>
</dbReference>
<dbReference type="InterPro" id="IPR000182">
    <property type="entry name" value="GNAT_dom"/>
</dbReference>
<dbReference type="Proteomes" id="UP000660729">
    <property type="component" value="Unassembled WGS sequence"/>
</dbReference>
<name>A0A8H6VEH5_9PEZI</name>
<organism evidence="2 3">
    <name type="scientific">Pseudocercospora fuligena</name>
    <dbReference type="NCBI Taxonomy" id="685502"/>
    <lineage>
        <taxon>Eukaryota</taxon>
        <taxon>Fungi</taxon>
        <taxon>Dikarya</taxon>
        <taxon>Ascomycota</taxon>
        <taxon>Pezizomycotina</taxon>
        <taxon>Dothideomycetes</taxon>
        <taxon>Dothideomycetidae</taxon>
        <taxon>Mycosphaerellales</taxon>
        <taxon>Mycosphaerellaceae</taxon>
        <taxon>Pseudocercospora</taxon>
    </lineage>
</organism>
<dbReference type="SUPFAM" id="SSF55729">
    <property type="entry name" value="Acyl-CoA N-acyltransferases (Nat)"/>
    <property type="match status" value="1"/>
</dbReference>
<protein>
    <recommendedName>
        <fullName evidence="1">N-acetyltransferase domain-containing protein</fullName>
    </recommendedName>
</protein>
<comment type="caution">
    <text evidence="2">The sequence shown here is derived from an EMBL/GenBank/DDBJ whole genome shotgun (WGS) entry which is preliminary data.</text>
</comment>
<dbReference type="InterPro" id="IPR016181">
    <property type="entry name" value="Acyl_CoA_acyltransferase"/>
</dbReference>
<feature type="non-terminal residue" evidence="2">
    <location>
        <position position="1"/>
    </location>
</feature>
<proteinExistence type="predicted"/>
<evidence type="ECO:0000313" key="3">
    <source>
        <dbReference type="Proteomes" id="UP000660729"/>
    </source>
</evidence>
<evidence type="ECO:0000259" key="1">
    <source>
        <dbReference type="PROSITE" id="PS51186"/>
    </source>
</evidence>
<dbReference type="InterPro" id="IPR052729">
    <property type="entry name" value="Acyl/Acetyltrans_Enzymes"/>
</dbReference>
<dbReference type="OrthoDB" id="5771378at2759"/>
<feature type="domain" description="N-acetyltransferase" evidence="1">
    <location>
        <begin position="57"/>
        <end position="197"/>
    </location>
</feature>
<sequence length="381" mass="42554">GLDCLQGTIRVNIIVDSFLPIVTRYCDACTKIKMATQPGPVLYEDDHYIIRPSKSTDEFRDVWWGFMQVLGWNRGYYDLDTYMNPSNGYGMILLIEKATGNAVGHVAAVINDNATGWVSMFIIDEKHRGKGLGRELFKAAETDFEVNGTKVKGLDGVVEQKSTYERRHFVSSPLGTIQIMIRPLVIKDPIPQVSPAPGTQIVDIRAVPRHLLAQHELKYTGFDRPKLWSDEHMFNRKDVEGVAIVTRSTLEHVDDLKAWAVNRRCSGGVRIGPVYADDFESAKAVLGAAMNLGTPKYISNVPLPKEAMNDWSEDRIAGEATLVTEIWGGNEDAIRLFDDFGWKRAGVDYYRMWVDSNAPREQSQGGSSQKGVYAIFDAAMG</sequence>
<dbReference type="AlphaFoldDB" id="A0A8H6VEH5"/>
<gene>
    <name evidence="2" type="ORF">HII31_11151</name>
</gene>